<feature type="transmembrane region" description="Helical" evidence="1">
    <location>
        <begin position="7"/>
        <end position="26"/>
    </location>
</feature>
<dbReference type="KEGG" id="ccel:CCDG5_1885"/>
<sequence length="125" mass="14145">MSAEKETLIECWAIIIMLGIAAYMFIRSHKKVWAGSVLPLLIVPAVNIIYSPISRKVMEVSKEAAISARIIIYLISFAVVCVWVVLWGGKLPTGKTKYIYICVSILFTFILLLIFLRNLVLRPLF</sequence>
<reference evidence="3" key="1">
    <citation type="submission" date="2014-07" db="EMBL/GenBank/DDBJ databases">
        <authorList>
            <person name="Wibberg D."/>
        </authorList>
    </citation>
    <scope>NUCLEOTIDE SEQUENCE [LARGE SCALE GENOMIC DNA]</scope>
    <source>
        <strain evidence="3">DG5</strain>
    </source>
</reference>
<evidence type="ECO:0000256" key="1">
    <source>
        <dbReference type="SAM" id="Phobius"/>
    </source>
</evidence>
<feature type="transmembrane region" description="Helical" evidence="1">
    <location>
        <begin position="98"/>
        <end position="120"/>
    </location>
</feature>
<name>A0A078KMM4_9FIRM</name>
<organism evidence="2 3">
    <name type="scientific">[Clostridium] cellulosi</name>
    <dbReference type="NCBI Taxonomy" id="29343"/>
    <lineage>
        <taxon>Bacteria</taxon>
        <taxon>Bacillati</taxon>
        <taxon>Bacillota</taxon>
        <taxon>Clostridia</taxon>
        <taxon>Eubacteriales</taxon>
        <taxon>Oscillospiraceae</taxon>
        <taxon>Oscillospiraceae incertae sedis</taxon>
    </lineage>
</organism>
<dbReference type="PATRIC" id="fig|29343.3.peg.1979"/>
<protein>
    <submittedName>
        <fullName evidence="2">Putative membrane protein</fullName>
    </submittedName>
</protein>
<feature type="transmembrane region" description="Helical" evidence="1">
    <location>
        <begin position="32"/>
        <end position="50"/>
    </location>
</feature>
<keyword evidence="1" id="KW-0472">Membrane</keyword>
<keyword evidence="1" id="KW-1133">Transmembrane helix</keyword>
<dbReference type="Proteomes" id="UP000032431">
    <property type="component" value="Chromosome I"/>
</dbReference>
<feature type="transmembrane region" description="Helical" evidence="1">
    <location>
        <begin position="70"/>
        <end position="86"/>
    </location>
</feature>
<evidence type="ECO:0000313" key="2">
    <source>
        <dbReference type="EMBL" id="CDZ24981.1"/>
    </source>
</evidence>
<evidence type="ECO:0000313" key="3">
    <source>
        <dbReference type="Proteomes" id="UP000032431"/>
    </source>
</evidence>
<dbReference type="AlphaFoldDB" id="A0A078KMM4"/>
<accession>A0A078KMM4</accession>
<proteinExistence type="predicted"/>
<dbReference type="EMBL" id="LM995447">
    <property type="protein sequence ID" value="CDZ24981.1"/>
    <property type="molecule type" value="Genomic_DNA"/>
</dbReference>
<keyword evidence="1" id="KW-0812">Transmembrane</keyword>
<gene>
    <name evidence="2" type="ORF">CCDG5_1885</name>
</gene>
<dbReference type="OrthoDB" id="9996971at2"/>
<dbReference type="HOGENOM" id="CLU_2069582_0_0_9"/>
<keyword evidence="3" id="KW-1185">Reference proteome</keyword>